<keyword evidence="3" id="KW-0808">Transferase</keyword>
<gene>
    <name evidence="5" type="ORF">COX24_03925</name>
</gene>
<dbReference type="Proteomes" id="UP000230447">
    <property type="component" value="Unassembled WGS sequence"/>
</dbReference>
<evidence type="ECO:0000256" key="1">
    <source>
        <dbReference type="ARBA" id="ARBA00006739"/>
    </source>
</evidence>
<evidence type="ECO:0000256" key="3">
    <source>
        <dbReference type="ARBA" id="ARBA00022679"/>
    </source>
</evidence>
<dbReference type="SUPFAM" id="SSF53448">
    <property type="entry name" value="Nucleotide-diphospho-sugar transferases"/>
    <property type="match status" value="1"/>
</dbReference>
<sequence length="264" mass="30509">MKKTVSAIVPVFNEERTVAGVIEVLLKNNLIGEVICINDGSTDKTLTTLEGFSDKIQLIDFKKNKGKSYALVEGIKRAKYKIITFFDADLTNLSDDHIKTLLEPILEKKFRAILGYPSNGWTPDPFSSLTGERAYYKKDLVPHLERMARTKFGVEIFLNNLFTEDETKKVPLKKLRGLYKYEKHNSITAFKEYLGEAVEIAQEIGKREGLLPKDYEIIAQISKVTNFKELKTKIENISNKNVRQFFEKYALHYAKVARRWWKNF</sequence>
<proteinExistence type="inferred from homology"/>
<evidence type="ECO:0000313" key="6">
    <source>
        <dbReference type="Proteomes" id="UP000230447"/>
    </source>
</evidence>
<dbReference type="EMBL" id="PCSB01000083">
    <property type="protein sequence ID" value="PIP31381.1"/>
    <property type="molecule type" value="Genomic_DNA"/>
</dbReference>
<dbReference type="GO" id="GO:0016757">
    <property type="term" value="F:glycosyltransferase activity"/>
    <property type="evidence" value="ECO:0007669"/>
    <property type="project" value="UniProtKB-KW"/>
</dbReference>
<feature type="domain" description="Glycosyltransferase 2-like" evidence="4">
    <location>
        <begin position="6"/>
        <end position="113"/>
    </location>
</feature>
<dbReference type="Pfam" id="PF00535">
    <property type="entry name" value="Glycos_transf_2"/>
    <property type="match status" value="1"/>
</dbReference>
<protein>
    <recommendedName>
        <fullName evidence="4">Glycosyltransferase 2-like domain-containing protein</fullName>
    </recommendedName>
</protein>
<dbReference type="PANTHER" id="PTHR43630">
    <property type="entry name" value="POLY-BETA-1,6-N-ACETYL-D-GLUCOSAMINE SYNTHASE"/>
    <property type="match status" value="1"/>
</dbReference>
<accession>A0A2G9ZE45</accession>
<keyword evidence="2" id="KW-0328">Glycosyltransferase</keyword>
<dbReference type="Gene3D" id="3.90.550.10">
    <property type="entry name" value="Spore Coat Polysaccharide Biosynthesis Protein SpsA, Chain A"/>
    <property type="match status" value="1"/>
</dbReference>
<comment type="caution">
    <text evidence="5">The sequence shown here is derived from an EMBL/GenBank/DDBJ whole genome shotgun (WGS) entry which is preliminary data.</text>
</comment>
<organism evidence="5 6">
    <name type="scientific">bacterium (Candidatus Gribaldobacteria) CG23_combo_of_CG06-09_8_20_14_all_37_87_8</name>
    <dbReference type="NCBI Taxonomy" id="2014278"/>
    <lineage>
        <taxon>Bacteria</taxon>
        <taxon>Candidatus Gribaldobacteria</taxon>
    </lineage>
</organism>
<dbReference type="InterPro" id="IPR029044">
    <property type="entry name" value="Nucleotide-diphossugar_trans"/>
</dbReference>
<dbReference type="AlphaFoldDB" id="A0A2G9ZE45"/>
<reference evidence="5 6" key="1">
    <citation type="submission" date="2017-09" db="EMBL/GenBank/DDBJ databases">
        <title>Depth-based differentiation of microbial function through sediment-hosted aquifers and enrichment of novel symbionts in the deep terrestrial subsurface.</title>
        <authorList>
            <person name="Probst A.J."/>
            <person name="Ladd B."/>
            <person name="Jarett J.K."/>
            <person name="Geller-Mcgrath D.E."/>
            <person name="Sieber C.M."/>
            <person name="Emerson J.B."/>
            <person name="Anantharaman K."/>
            <person name="Thomas B.C."/>
            <person name="Malmstrom R."/>
            <person name="Stieglmeier M."/>
            <person name="Klingl A."/>
            <person name="Woyke T."/>
            <person name="Ryan C.M."/>
            <person name="Banfield J.F."/>
        </authorList>
    </citation>
    <scope>NUCLEOTIDE SEQUENCE [LARGE SCALE GENOMIC DNA]</scope>
    <source>
        <strain evidence="5">CG23_combo_of_CG06-09_8_20_14_all_37_87_8</strain>
    </source>
</reference>
<comment type="similarity">
    <text evidence="1">Belongs to the glycosyltransferase 2 family.</text>
</comment>
<evidence type="ECO:0000313" key="5">
    <source>
        <dbReference type="EMBL" id="PIP31381.1"/>
    </source>
</evidence>
<evidence type="ECO:0000256" key="2">
    <source>
        <dbReference type="ARBA" id="ARBA00022676"/>
    </source>
</evidence>
<dbReference type="CDD" id="cd04179">
    <property type="entry name" value="DPM_DPG-synthase_like"/>
    <property type="match status" value="1"/>
</dbReference>
<evidence type="ECO:0000259" key="4">
    <source>
        <dbReference type="Pfam" id="PF00535"/>
    </source>
</evidence>
<dbReference type="InterPro" id="IPR001173">
    <property type="entry name" value="Glyco_trans_2-like"/>
</dbReference>
<name>A0A2G9ZE45_9BACT</name>
<dbReference type="PANTHER" id="PTHR43630:SF1">
    <property type="entry name" value="POLY-BETA-1,6-N-ACETYL-D-GLUCOSAMINE SYNTHASE"/>
    <property type="match status" value="1"/>
</dbReference>